<keyword evidence="4" id="KW-1185">Reference proteome</keyword>
<evidence type="ECO:0000313" key="4">
    <source>
        <dbReference type="Proteomes" id="UP001329825"/>
    </source>
</evidence>
<feature type="compositionally biased region" description="Polar residues" evidence="2">
    <location>
        <begin position="91"/>
        <end position="107"/>
    </location>
</feature>
<dbReference type="Gene3D" id="3.90.550.20">
    <property type="match status" value="1"/>
</dbReference>
<evidence type="ECO:0000313" key="3">
    <source>
        <dbReference type="EMBL" id="WRT69259.1"/>
    </source>
</evidence>
<accession>A0ABZ1D7G9</accession>
<comment type="similarity">
    <text evidence="1">Belongs to the glycosyltransferase 32 family.</text>
</comment>
<dbReference type="Proteomes" id="UP001329825">
    <property type="component" value="Chromosome 8"/>
</dbReference>
<dbReference type="InterPro" id="IPR029044">
    <property type="entry name" value="Nucleotide-diphossugar_trans"/>
</dbReference>
<dbReference type="RefSeq" id="XP_062793998.1">
    <property type="nucleotide sequence ID" value="XM_062937947.1"/>
</dbReference>
<dbReference type="GeneID" id="87958373"/>
<dbReference type="InterPro" id="IPR039367">
    <property type="entry name" value="Och1-like"/>
</dbReference>
<dbReference type="InterPro" id="IPR007577">
    <property type="entry name" value="GlycoTrfase_DXD_sugar-bd_CS"/>
</dbReference>
<proteinExistence type="inferred from homology"/>
<evidence type="ECO:0008006" key="5">
    <source>
        <dbReference type="Google" id="ProtNLM"/>
    </source>
</evidence>
<gene>
    <name evidence="3" type="ORF">IL334_006243</name>
</gene>
<dbReference type="PANTHER" id="PTHR31834">
    <property type="entry name" value="INITIATION-SPECIFIC ALPHA-1,6-MANNOSYLTRANSFERASE"/>
    <property type="match status" value="1"/>
</dbReference>
<name>A0ABZ1D7G9_9TREE</name>
<evidence type="ECO:0000256" key="2">
    <source>
        <dbReference type="SAM" id="MobiDB-lite"/>
    </source>
</evidence>
<feature type="compositionally biased region" description="Low complexity" evidence="2">
    <location>
        <begin position="80"/>
        <end position="90"/>
    </location>
</feature>
<protein>
    <recommendedName>
        <fullName evidence="5">Alpha 1,6-mannosyltransferase</fullName>
    </recommendedName>
</protein>
<dbReference type="PANTHER" id="PTHR31834:SF1">
    <property type="entry name" value="INITIATION-SPECIFIC ALPHA-1,6-MANNOSYLTRANSFERASE"/>
    <property type="match status" value="1"/>
</dbReference>
<dbReference type="EMBL" id="CP141888">
    <property type="protein sequence ID" value="WRT69259.1"/>
    <property type="molecule type" value="Genomic_DNA"/>
</dbReference>
<organism evidence="3 4">
    <name type="scientific">Kwoniella shivajii</name>
    <dbReference type="NCBI Taxonomy" id="564305"/>
    <lineage>
        <taxon>Eukaryota</taxon>
        <taxon>Fungi</taxon>
        <taxon>Dikarya</taxon>
        <taxon>Basidiomycota</taxon>
        <taxon>Agaricomycotina</taxon>
        <taxon>Tremellomycetes</taxon>
        <taxon>Tremellales</taxon>
        <taxon>Cryptococcaceae</taxon>
        <taxon>Kwoniella</taxon>
    </lineage>
</organism>
<sequence>MSLSSWINTLTSQRYSLLPTNSGPASPESIKTSSTTKKRLFQATAIALVLMGIAGYSLRSADVKIAEVDPYEQYSEAGKPIPISPSIPTSDANSNLDTNPDQETSPEITEEEHQKTDTELEGSETANQDDQDGSLVESVADPMDTWGWTEAMGWKPPNVGLADLGEVAEGRYRLGFEQGEQGTREYFDRLQQFALSLPMALHSPLLTSLFYHSPPNYPDAVPSYPLSSGVQPQLSSMINYKYIHQTDKEFNPSNELTKIWENMNKPDGWKLNFLDDQQAHDWMLQWFRRSDVEWAWDYMHRGVLKADFLRYLLPLVMGGVYSDVDTQPLRPIEQWGHHNVEYLDITSTDGTNWRTQLSTHPSVIVGVDVDVHAYEGWENGWPRAVGICQWTLSSSPSHPIFLDAVRRVVNSTRVVEDWENWRSKEIQSLEDQGKNDEANELREQHRDHAMNVMEWTGPGLFSDSVIAYILARYNVTWHRLRGLDHPLRIGDIMILPITGFSPGGEKDFGAQGPDSIQANVLHNFRGSWKADGARKK</sequence>
<dbReference type="Pfam" id="PF04488">
    <property type="entry name" value="Gly_transf_sug"/>
    <property type="match status" value="1"/>
</dbReference>
<feature type="region of interest" description="Disordered" evidence="2">
    <location>
        <begin position="76"/>
        <end position="135"/>
    </location>
</feature>
<evidence type="ECO:0000256" key="1">
    <source>
        <dbReference type="ARBA" id="ARBA00009003"/>
    </source>
</evidence>
<reference evidence="3 4" key="1">
    <citation type="submission" date="2024-01" db="EMBL/GenBank/DDBJ databases">
        <title>Comparative genomics of Cryptococcus and Kwoniella reveals pathogenesis evolution and contrasting modes of karyotype evolution via chromosome fusion or intercentromeric recombination.</title>
        <authorList>
            <person name="Coelho M.A."/>
            <person name="David-Palma M."/>
            <person name="Shea T."/>
            <person name="Bowers K."/>
            <person name="McGinley-Smith S."/>
            <person name="Mohammad A.W."/>
            <person name="Gnirke A."/>
            <person name="Yurkov A.M."/>
            <person name="Nowrousian M."/>
            <person name="Sun S."/>
            <person name="Cuomo C.A."/>
            <person name="Heitman J."/>
        </authorList>
    </citation>
    <scope>NUCLEOTIDE SEQUENCE [LARGE SCALE GENOMIC DNA]</scope>
    <source>
        <strain evidence="3">CBS 11374</strain>
    </source>
</reference>
<feature type="compositionally biased region" description="Acidic residues" evidence="2">
    <location>
        <begin position="119"/>
        <end position="132"/>
    </location>
</feature>
<dbReference type="SUPFAM" id="SSF53448">
    <property type="entry name" value="Nucleotide-diphospho-sugar transferases"/>
    <property type="match status" value="1"/>
</dbReference>